<dbReference type="AlphaFoldDB" id="A0A4U5NI34"/>
<feature type="compositionally biased region" description="Basic residues" evidence="1">
    <location>
        <begin position="41"/>
        <end position="57"/>
    </location>
</feature>
<evidence type="ECO:0000313" key="3">
    <source>
        <dbReference type="Proteomes" id="UP000298663"/>
    </source>
</evidence>
<feature type="region of interest" description="Disordered" evidence="1">
    <location>
        <begin position="21"/>
        <end position="76"/>
    </location>
</feature>
<dbReference type="EMBL" id="AZBU02000004">
    <property type="protein sequence ID" value="TKR82412.1"/>
    <property type="molecule type" value="Genomic_DNA"/>
</dbReference>
<comment type="caution">
    <text evidence="2">The sequence shown here is derived from an EMBL/GenBank/DDBJ whole genome shotgun (WGS) entry which is preliminary data.</text>
</comment>
<name>A0A4U5NI34_STECR</name>
<evidence type="ECO:0000313" key="2">
    <source>
        <dbReference type="EMBL" id="TKR82412.1"/>
    </source>
</evidence>
<sequence>MPHFDQNDAQELFRKARIRKVAPKMPGKQHKRSSAIFKKQIPSHKARKAVKRHKKLKMTTDKISQTQEKVQKSTKT</sequence>
<dbReference type="Proteomes" id="UP000298663">
    <property type="component" value="Unassembled WGS sequence"/>
</dbReference>
<accession>A0A4U5NI34</accession>
<feature type="compositionally biased region" description="Basic residues" evidence="1">
    <location>
        <begin position="21"/>
        <end position="33"/>
    </location>
</feature>
<proteinExistence type="predicted"/>
<reference evidence="2 3" key="2">
    <citation type="journal article" date="2019" name="G3 (Bethesda)">
        <title>Hybrid Assembly of the Genome of the Entomopathogenic Nematode Steinernema carpocapsae Identifies the X-Chromosome.</title>
        <authorList>
            <person name="Serra L."/>
            <person name="Macchietto M."/>
            <person name="Macias-Munoz A."/>
            <person name="McGill C.J."/>
            <person name="Rodriguez I.M."/>
            <person name="Rodriguez B."/>
            <person name="Murad R."/>
            <person name="Mortazavi A."/>
        </authorList>
    </citation>
    <scope>NUCLEOTIDE SEQUENCE [LARGE SCALE GENOMIC DNA]</scope>
    <source>
        <strain evidence="2 3">ALL</strain>
    </source>
</reference>
<evidence type="ECO:0000256" key="1">
    <source>
        <dbReference type="SAM" id="MobiDB-lite"/>
    </source>
</evidence>
<reference evidence="2 3" key="1">
    <citation type="journal article" date="2015" name="Genome Biol.">
        <title>Comparative genomics of Steinernema reveals deeply conserved gene regulatory networks.</title>
        <authorList>
            <person name="Dillman A.R."/>
            <person name="Macchietto M."/>
            <person name="Porter C.F."/>
            <person name="Rogers A."/>
            <person name="Williams B."/>
            <person name="Antoshechkin I."/>
            <person name="Lee M.M."/>
            <person name="Goodwin Z."/>
            <person name="Lu X."/>
            <person name="Lewis E.E."/>
            <person name="Goodrich-Blair H."/>
            <person name="Stock S.P."/>
            <person name="Adams B.J."/>
            <person name="Sternberg P.W."/>
            <person name="Mortazavi A."/>
        </authorList>
    </citation>
    <scope>NUCLEOTIDE SEQUENCE [LARGE SCALE GENOMIC DNA]</scope>
    <source>
        <strain evidence="2 3">ALL</strain>
    </source>
</reference>
<gene>
    <name evidence="2" type="ORF">L596_016143</name>
</gene>
<organism evidence="2 3">
    <name type="scientific">Steinernema carpocapsae</name>
    <name type="common">Entomopathogenic nematode</name>
    <dbReference type="NCBI Taxonomy" id="34508"/>
    <lineage>
        <taxon>Eukaryota</taxon>
        <taxon>Metazoa</taxon>
        <taxon>Ecdysozoa</taxon>
        <taxon>Nematoda</taxon>
        <taxon>Chromadorea</taxon>
        <taxon>Rhabditida</taxon>
        <taxon>Tylenchina</taxon>
        <taxon>Panagrolaimomorpha</taxon>
        <taxon>Strongyloidoidea</taxon>
        <taxon>Steinernematidae</taxon>
        <taxon>Steinernema</taxon>
    </lineage>
</organism>
<keyword evidence="3" id="KW-1185">Reference proteome</keyword>
<protein>
    <submittedName>
        <fullName evidence="2">Uncharacterized protein</fullName>
    </submittedName>
</protein>